<dbReference type="InterPro" id="IPR002737">
    <property type="entry name" value="MEMO1_fam"/>
</dbReference>
<gene>
    <name evidence="2" type="ORF">BCR33DRAFT_755032</name>
</gene>
<proteinExistence type="inferred from homology"/>
<reference evidence="2 3" key="1">
    <citation type="submission" date="2016-07" db="EMBL/GenBank/DDBJ databases">
        <title>Pervasive Adenine N6-methylation of Active Genes in Fungi.</title>
        <authorList>
            <consortium name="DOE Joint Genome Institute"/>
            <person name="Mondo S.J."/>
            <person name="Dannebaum R.O."/>
            <person name="Kuo R.C."/>
            <person name="Labutti K."/>
            <person name="Haridas S."/>
            <person name="Kuo A."/>
            <person name="Salamov A."/>
            <person name="Ahrendt S.R."/>
            <person name="Lipzen A."/>
            <person name="Sullivan W."/>
            <person name="Andreopoulos W.B."/>
            <person name="Clum A."/>
            <person name="Lindquist E."/>
            <person name="Daum C."/>
            <person name="Ramamoorthy G.K."/>
            <person name="Gryganskyi A."/>
            <person name="Culley D."/>
            <person name="Magnuson J.K."/>
            <person name="James T.Y."/>
            <person name="O'Malley M.A."/>
            <person name="Stajich J.E."/>
            <person name="Spatafora J.W."/>
            <person name="Visel A."/>
            <person name="Grigoriev I.V."/>
        </authorList>
    </citation>
    <scope>NUCLEOTIDE SEQUENCE [LARGE SCALE GENOMIC DNA]</scope>
    <source>
        <strain evidence="2 3">JEL800</strain>
    </source>
</reference>
<accession>A0A1Y2BEF5</accession>
<keyword evidence="3" id="KW-1185">Reference proteome</keyword>
<evidence type="ECO:0000313" key="2">
    <source>
        <dbReference type="EMBL" id="ORY33219.1"/>
    </source>
</evidence>
<comment type="caution">
    <text evidence="2">The sequence shown here is derived from an EMBL/GenBank/DDBJ whole genome shotgun (WGS) entry which is preliminary data.</text>
</comment>
<dbReference type="PANTHER" id="PTHR11060">
    <property type="entry name" value="PROTEIN MEMO1"/>
    <property type="match status" value="1"/>
</dbReference>
<dbReference type="PANTHER" id="PTHR11060:SF0">
    <property type="entry name" value="PROTEIN MEMO1"/>
    <property type="match status" value="1"/>
</dbReference>
<dbReference type="Gene3D" id="3.40.830.10">
    <property type="entry name" value="LigB-like"/>
    <property type="match status" value="1"/>
</dbReference>
<dbReference type="AlphaFoldDB" id="A0A1Y2BEF5"/>
<name>A0A1Y2BEF5_9FUNG</name>
<dbReference type="Pfam" id="PF01875">
    <property type="entry name" value="Memo"/>
    <property type="match status" value="1"/>
</dbReference>
<sequence>MSAVRKASHAGSWYSSNPDDLSASLSEWIQEANSSPTPSVKPCRILILGPTAAHAYSRIDPNAVDTVFVLGPSHKVYLDGCALTRCNEYETPLGNLEINTDVVNELYSTGQFSWMSRATDENEHSIEMHLPFIKLVMDQKANGPYRIVPILVGSISSAKHALFGRILSPYFAKSNTLFVVSSDFCLDHEGMGLIEQLDVSGFNAYLSRTENTVCGRHPFKSFCKLLLHFDMRFVHYAQSGKVTTPRRAV</sequence>
<comment type="similarity">
    <text evidence="1">Belongs to the MEMO1 family.</text>
</comment>
<dbReference type="NCBIfam" id="TIGR04336">
    <property type="entry name" value="AmmeMemoSam_B"/>
    <property type="match status" value="1"/>
</dbReference>
<dbReference type="EMBL" id="MCGO01000068">
    <property type="protein sequence ID" value="ORY33219.1"/>
    <property type="molecule type" value="Genomic_DNA"/>
</dbReference>
<dbReference type="Proteomes" id="UP000193642">
    <property type="component" value="Unassembled WGS sequence"/>
</dbReference>
<organism evidence="2 3">
    <name type="scientific">Rhizoclosmatium globosum</name>
    <dbReference type="NCBI Taxonomy" id="329046"/>
    <lineage>
        <taxon>Eukaryota</taxon>
        <taxon>Fungi</taxon>
        <taxon>Fungi incertae sedis</taxon>
        <taxon>Chytridiomycota</taxon>
        <taxon>Chytridiomycota incertae sedis</taxon>
        <taxon>Chytridiomycetes</taxon>
        <taxon>Chytridiales</taxon>
        <taxon>Chytriomycetaceae</taxon>
        <taxon>Rhizoclosmatium</taxon>
    </lineage>
</organism>
<protein>
    <submittedName>
        <fullName evidence="2">UPF0103-domain-containing protein</fullName>
    </submittedName>
</protein>
<evidence type="ECO:0000313" key="3">
    <source>
        <dbReference type="Proteomes" id="UP000193642"/>
    </source>
</evidence>
<dbReference type="STRING" id="329046.A0A1Y2BEF5"/>
<dbReference type="OrthoDB" id="417112at2759"/>
<evidence type="ECO:0000256" key="1">
    <source>
        <dbReference type="ARBA" id="ARBA00006315"/>
    </source>
</evidence>
<dbReference type="CDD" id="cd07361">
    <property type="entry name" value="MEMO_like"/>
    <property type="match status" value="1"/>
</dbReference>